<feature type="DNA-binding region" description="H-T-H motif" evidence="3">
    <location>
        <begin position="76"/>
        <end position="95"/>
    </location>
</feature>
<sequence length="240" mass="26691">MLKISGFANLPPMTRTRKPAAPAAPAPQTPPPAEPARRPRGRPRKTALEIDDGNRRRALMDCAAELFLTQGYAATSVRDIAAAVGMHSGSPFYFFKSKSDLLHAVMHEGMLQAELSQQQAMQALAPDTPIAERLRTLIRHHFEVLLGPRSGFIPVMLYEWRSLTAVQRNDVSGIKDRYEAVWAPVLEQLHAQGALQADPGVARLYIFGALHWAVQWFSPRKGMTLDQLSDQAMALFIRKD</sequence>
<dbReference type="Pfam" id="PF17932">
    <property type="entry name" value="TetR_C_24"/>
    <property type="match status" value="1"/>
</dbReference>
<gene>
    <name evidence="6" type="ORF">GCM10022279_13640</name>
</gene>
<evidence type="ECO:0000259" key="5">
    <source>
        <dbReference type="PROSITE" id="PS50977"/>
    </source>
</evidence>
<dbReference type="InterPro" id="IPR050109">
    <property type="entry name" value="HTH-type_TetR-like_transc_reg"/>
</dbReference>
<keyword evidence="2 3" id="KW-0238">DNA-binding</keyword>
<comment type="caution">
    <text evidence="6">The sequence shown here is derived from an EMBL/GenBank/DDBJ whole genome shotgun (WGS) entry which is preliminary data.</text>
</comment>
<evidence type="ECO:0000313" key="6">
    <source>
        <dbReference type="EMBL" id="GAA3991744.1"/>
    </source>
</evidence>
<proteinExistence type="predicted"/>
<dbReference type="SUPFAM" id="SSF48498">
    <property type="entry name" value="Tetracyclin repressor-like, C-terminal domain"/>
    <property type="match status" value="1"/>
</dbReference>
<dbReference type="PANTHER" id="PTHR30055">
    <property type="entry name" value="HTH-TYPE TRANSCRIPTIONAL REGULATOR RUTR"/>
    <property type="match status" value="1"/>
</dbReference>
<feature type="region of interest" description="Disordered" evidence="4">
    <location>
        <begin position="1"/>
        <end position="47"/>
    </location>
</feature>
<dbReference type="Proteomes" id="UP001501627">
    <property type="component" value="Unassembled WGS sequence"/>
</dbReference>
<evidence type="ECO:0000313" key="7">
    <source>
        <dbReference type="Proteomes" id="UP001501627"/>
    </source>
</evidence>
<evidence type="ECO:0000256" key="4">
    <source>
        <dbReference type="SAM" id="MobiDB-lite"/>
    </source>
</evidence>
<feature type="domain" description="HTH tetR-type" evidence="5">
    <location>
        <begin position="53"/>
        <end position="113"/>
    </location>
</feature>
<dbReference type="PROSITE" id="PS50977">
    <property type="entry name" value="HTH_TETR_2"/>
    <property type="match status" value="1"/>
</dbReference>
<dbReference type="PANTHER" id="PTHR30055:SF183">
    <property type="entry name" value="NUCLEOID OCCLUSION FACTOR SLMA"/>
    <property type="match status" value="1"/>
</dbReference>
<dbReference type="InterPro" id="IPR036271">
    <property type="entry name" value="Tet_transcr_reg_TetR-rel_C_sf"/>
</dbReference>
<feature type="compositionally biased region" description="Pro residues" evidence="4">
    <location>
        <begin position="22"/>
        <end position="34"/>
    </location>
</feature>
<feature type="compositionally biased region" description="Low complexity" evidence="4">
    <location>
        <begin position="11"/>
        <end position="21"/>
    </location>
</feature>
<dbReference type="Pfam" id="PF00440">
    <property type="entry name" value="TetR_N"/>
    <property type="match status" value="1"/>
</dbReference>
<protein>
    <submittedName>
        <fullName evidence="6">TetR/AcrR family transcriptional regulator</fullName>
    </submittedName>
</protein>
<reference evidence="7" key="1">
    <citation type="journal article" date="2019" name="Int. J. Syst. Evol. Microbiol.">
        <title>The Global Catalogue of Microorganisms (GCM) 10K type strain sequencing project: providing services to taxonomists for standard genome sequencing and annotation.</title>
        <authorList>
            <consortium name="The Broad Institute Genomics Platform"/>
            <consortium name="The Broad Institute Genome Sequencing Center for Infectious Disease"/>
            <person name="Wu L."/>
            <person name="Ma J."/>
        </authorList>
    </citation>
    <scope>NUCLEOTIDE SEQUENCE [LARGE SCALE GENOMIC DNA]</scope>
    <source>
        <strain evidence="7">JCM 17561</strain>
    </source>
</reference>
<name>A0ABP7R3D2_9BURK</name>
<evidence type="ECO:0000256" key="1">
    <source>
        <dbReference type="ARBA" id="ARBA00023054"/>
    </source>
</evidence>
<dbReference type="SUPFAM" id="SSF46689">
    <property type="entry name" value="Homeodomain-like"/>
    <property type="match status" value="1"/>
</dbReference>
<accession>A0ABP7R3D2</accession>
<keyword evidence="1" id="KW-0175">Coiled coil</keyword>
<dbReference type="InterPro" id="IPR041490">
    <property type="entry name" value="KstR2_TetR_C"/>
</dbReference>
<organism evidence="6 7">
    <name type="scientific">Comamonas faecalis</name>
    <dbReference type="NCBI Taxonomy" id="1387849"/>
    <lineage>
        <taxon>Bacteria</taxon>
        <taxon>Pseudomonadati</taxon>
        <taxon>Pseudomonadota</taxon>
        <taxon>Betaproteobacteria</taxon>
        <taxon>Burkholderiales</taxon>
        <taxon>Comamonadaceae</taxon>
        <taxon>Comamonas</taxon>
    </lineage>
</organism>
<evidence type="ECO:0000256" key="2">
    <source>
        <dbReference type="ARBA" id="ARBA00023125"/>
    </source>
</evidence>
<dbReference type="Gene3D" id="1.10.357.10">
    <property type="entry name" value="Tetracycline Repressor, domain 2"/>
    <property type="match status" value="1"/>
</dbReference>
<keyword evidence="7" id="KW-1185">Reference proteome</keyword>
<dbReference type="InterPro" id="IPR009057">
    <property type="entry name" value="Homeodomain-like_sf"/>
</dbReference>
<dbReference type="PRINTS" id="PR00455">
    <property type="entry name" value="HTHTETR"/>
</dbReference>
<dbReference type="InterPro" id="IPR001647">
    <property type="entry name" value="HTH_TetR"/>
</dbReference>
<dbReference type="EMBL" id="BAABBP010000009">
    <property type="protein sequence ID" value="GAA3991744.1"/>
    <property type="molecule type" value="Genomic_DNA"/>
</dbReference>
<evidence type="ECO:0000256" key="3">
    <source>
        <dbReference type="PROSITE-ProRule" id="PRU00335"/>
    </source>
</evidence>